<keyword evidence="1" id="KW-0812">Transmembrane</keyword>
<comment type="caution">
    <text evidence="2">The sequence shown here is derived from an EMBL/GenBank/DDBJ whole genome shotgun (WGS) entry which is preliminary data.</text>
</comment>
<evidence type="ECO:0008006" key="4">
    <source>
        <dbReference type="Google" id="ProtNLM"/>
    </source>
</evidence>
<accession>A0ABN9R3Z1</accession>
<reference evidence="2" key="1">
    <citation type="submission" date="2023-10" db="EMBL/GenBank/DDBJ databases">
        <authorList>
            <person name="Chen Y."/>
            <person name="Shah S."/>
            <person name="Dougan E. K."/>
            <person name="Thang M."/>
            <person name="Chan C."/>
        </authorList>
    </citation>
    <scope>NUCLEOTIDE SEQUENCE [LARGE SCALE GENOMIC DNA]</scope>
</reference>
<sequence>MWPPDFPDFLARQALRHFKNGRAGELLAPDPNCTSGNFALLSSEEETSCQLRVAATVEAALADESFDSSGWKLKDSRNIKMGAVMGGGFIIGGVVGGPIGAVIGGGLSTAAVGVSSLYKYLIRQKDMDLSASEKIFEKLRCMSIFKTCKGDVLVPKGRSCPEL</sequence>
<proteinExistence type="predicted"/>
<dbReference type="EMBL" id="CAUYUJ010005118">
    <property type="protein sequence ID" value="CAK0812364.1"/>
    <property type="molecule type" value="Genomic_DNA"/>
</dbReference>
<keyword evidence="1" id="KW-1133">Transmembrane helix</keyword>
<evidence type="ECO:0000313" key="3">
    <source>
        <dbReference type="Proteomes" id="UP001189429"/>
    </source>
</evidence>
<evidence type="ECO:0000313" key="2">
    <source>
        <dbReference type="EMBL" id="CAK0812364.1"/>
    </source>
</evidence>
<organism evidence="2 3">
    <name type="scientific">Prorocentrum cordatum</name>
    <dbReference type="NCBI Taxonomy" id="2364126"/>
    <lineage>
        <taxon>Eukaryota</taxon>
        <taxon>Sar</taxon>
        <taxon>Alveolata</taxon>
        <taxon>Dinophyceae</taxon>
        <taxon>Prorocentrales</taxon>
        <taxon>Prorocentraceae</taxon>
        <taxon>Prorocentrum</taxon>
    </lineage>
</organism>
<keyword evidence="1" id="KW-0472">Membrane</keyword>
<name>A0ABN9R3Z1_9DINO</name>
<evidence type="ECO:0000256" key="1">
    <source>
        <dbReference type="SAM" id="Phobius"/>
    </source>
</evidence>
<gene>
    <name evidence="2" type="ORF">PCOR1329_LOCUS16667</name>
</gene>
<keyword evidence="3" id="KW-1185">Reference proteome</keyword>
<feature type="transmembrane region" description="Helical" evidence="1">
    <location>
        <begin position="101"/>
        <end position="121"/>
    </location>
</feature>
<dbReference type="Proteomes" id="UP001189429">
    <property type="component" value="Unassembled WGS sequence"/>
</dbReference>
<protein>
    <recommendedName>
        <fullName evidence="4">Mitochondrial import inner membrane translocase subunit TIM22</fullName>
    </recommendedName>
</protein>